<comment type="similarity">
    <text evidence="1">Belongs to the leucine-binding protein family.</text>
</comment>
<proteinExistence type="inferred from homology"/>
<feature type="domain" description="Leucine-binding protein" evidence="6">
    <location>
        <begin position="42"/>
        <end position="381"/>
    </location>
</feature>
<dbReference type="PROSITE" id="PS51257">
    <property type="entry name" value="PROKAR_LIPOPROTEIN"/>
    <property type="match status" value="1"/>
</dbReference>
<dbReference type="AlphaFoldDB" id="A0A3G1KZS9"/>
<dbReference type="CDD" id="cd06349">
    <property type="entry name" value="PBP1_ABC_HAAT-like"/>
    <property type="match status" value="1"/>
</dbReference>
<dbReference type="InterPro" id="IPR028081">
    <property type="entry name" value="Leu-bd"/>
</dbReference>
<dbReference type="Gene3D" id="3.40.50.2300">
    <property type="match status" value="2"/>
</dbReference>
<keyword evidence="2" id="KW-0813">Transport</keyword>
<dbReference type="Proteomes" id="UP000323521">
    <property type="component" value="Chromosome"/>
</dbReference>
<evidence type="ECO:0000256" key="3">
    <source>
        <dbReference type="ARBA" id="ARBA00022729"/>
    </source>
</evidence>
<dbReference type="PRINTS" id="PR00337">
    <property type="entry name" value="LEUILEVALBP"/>
</dbReference>
<dbReference type="PANTHER" id="PTHR30483">
    <property type="entry name" value="LEUCINE-SPECIFIC-BINDING PROTEIN"/>
    <property type="match status" value="1"/>
</dbReference>
<dbReference type="KEGG" id="fwa:DCMF_26900"/>
<dbReference type="EMBL" id="CP017634">
    <property type="protein sequence ID" value="ATW27901.1"/>
    <property type="molecule type" value="Genomic_DNA"/>
</dbReference>
<sequence length="387" mass="41424">MNKQKLFVITLIVIFALIALAGCGQKEATENGDNSTGTSADKIYIGWVAPLTGACANDGQQMQNGAQLAVNEINAAGGINGKQVELVCQDDKSDPKEAANIATKFVSDDRLVAVLGNYNSSCVLSGAPIYNEAKIPMVHVGTSPVITTEHGPYLFRISVTDAFQGEFVTKWLFEEGNKKPAILYENSDYGRGLMDTVEKQVASLGGTVADKETYELGQTKDFTGLLTKIKASGADSIFICGLYTEGALIAKQMQGLGISLPLFGTDGLYEQSLIDLAGQAAEGMKVSGLLLPSDPDQKIQDFVKNYQGAYGKVPGTYATFDYDAMNLLAQVITAAGADRQKIMDYLAKMPEAFVGVSGQVTFDENNDAVRTAMKKLTVKDGKWQIAE</sequence>
<evidence type="ECO:0000256" key="4">
    <source>
        <dbReference type="ARBA" id="ARBA00022970"/>
    </source>
</evidence>
<organism evidence="7 8">
    <name type="scientific">Formimonas warabiya</name>
    <dbReference type="NCBI Taxonomy" id="1761012"/>
    <lineage>
        <taxon>Bacteria</taxon>
        <taxon>Bacillati</taxon>
        <taxon>Bacillota</taxon>
        <taxon>Clostridia</taxon>
        <taxon>Eubacteriales</taxon>
        <taxon>Peptococcaceae</taxon>
        <taxon>Candidatus Formimonas</taxon>
    </lineage>
</organism>
<evidence type="ECO:0000256" key="2">
    <source>
        <dbReference type="ARBA" id="ARBA00022448"/>
    </source>
</evidence>
<feature type="signal peptide" evidence="5">
    <location>
        <begin position="1"/>
        <end position="21"/>
    </location>
</feature>
<dbReference type="SUPFAM" id="SSF53822">
    <property type="entry name" value="Periplasmic binding protein-like I"/>
    <property type="match status" value="1"/>
</dbReference>
<dbReference type="InterPro" id="IPR028082">
    <property type="entry name" value="Peripla_BP_I"/>
</dbReference>
<accession>A0A3G1KZS9</accession>
<dbReference type="Pfam" id="PF13458">
    <property type="entry name" value="Peripla_BP_6"/>
    <property type="match status" value="1"/>
</dbReference>
<evidence type="ECO:0000313" key="7">
    <source>
        <dbReference type="EMBL" id="ATW27901.1"/>
    </source>
</evidence>
<protein>
    <recommendedName>
        <fullName evidence="6">Leucine-binding protein domain-containing protein</fullName>
    </recommendedName>
</protein>
<reference evidence="7 8" key="1">
    <citation type="submission" date="2016-10" db="EMBL/GenBank/DDBJ databases">
        <title>Complete Genome Sequence of Peptococcaceae strain DCMF.</title>
        <authorList>
            <person name="Edwards R.J."/>
            <person name="Holland S.I."/>
            <person name="Deshpande N.P."/>
            <person name="Wong Y.K."/>
            <person name="Ertan H."/>
            <person name="Manefield M."/>
            <person name="Russell T.L."/>
            <person name="Lee M.J."/>
        </authorList>
    </citation>
    <scope>NUCLEOTIDE SEQUENCE [LARGE SCALE GENOMIC DNA]</scope>
    <source>
        <strain evidence="7 8">DCMF</strain>
    </source>
</reference>
<dbReference type="InterPro" id="IPR000709">
    <property type="entry name" value="Leu_Ile_Val-bd"/>
</dbReference>
<keyword evidence="8" id="KW-1185">Reference proteome</keyword>
<evidence type="ECO:0000256" key="5">
    <source>
        <dbReference type="SAM" id="SignalP"/>
    </source>
</evidence>
<keyword evidence="4" id="KW-0029">Amino-acid transport</keyword>
<evidence type="ECO:0000313" key="8">
    <source>
        <dbReference type="Proteomes" id="UP000323521"/>
    </source>
</evidence>
<evidence type="ECO:0000256" key="1">
    <source>
        <dbReference type="ARBA" id="ARBA00010062"/>
    </source>
</evidence>
<gene>
    <name evidence="7" type="ORF">DCMF_26900</name>
</gene>
<feature type="chain" id="PRO_5038449608" description="Leucine-binding protein domain-containing protein" evidence="5">
    <location>
        <begin position="22"/>
        <end position="387"/>
    </location>
</feature>
<keyword evidence="3 5" id="KW-0732">Signal</keyword>
<dbReference type="RefSeq" id="WP_214658938.1">
    <property type="nucleotide sequence ID" value="NZ_CP017634.1"/>
</dbReference>
<dbReference type="PANTHER" id="PTHR30483:SF6">
    <property type="entry name" value="PERIPLASMIC BINDING PROTEIN OF ABC TRANSPORTER FOR NATURAL AMINO ACIDS"/>
    <property type="match status" value="1"/>
</dbReference>
<dbReference type="InterPro" id="IPR051010">
    <property type="entry name" value="BCAA_transport"/>
</dbReference>
<evidence type="ECO:0000259" key="6">
    <source>
        <dbReference type="Pfam" id="PF13458"/>
    </source>
</evidence>
<name>A0A3G1KZS9_FORW1</name>
<dbReference type="GO" id="GO:0006865">
    <property type="term" value="P:amino acid transport"/>
    <property type="evidence" value="ECO:0007669"/>
    <property type="project" value="UniProtKB-KW"/>
</dbReference>